<sequence>MKLSAVDLFRQIPKDLTQSTTQGVVLSVVAYLLLTMLLVFETTAFLRGTVESSVMMDSSPDAPVPLSLHMTFPSLPCELLSVSLWDQSSGQRLPVEGDVHKTMVAGPRGEKVLGTWDDSDPHFANNRAAVLGEGAVMPRPGLDESELLTSVAFEHTLEGNEWSFVNFHTPWCSWCRKLSPTWEAFALTVHEKDIRVKVYKVDCERETTLCRSQAIGGYPTLRIYKRAVPVLPEFRGKRTVGDLLQWMETVTKEHAHRSAAELRALQKHEGCILVASLQVSRAPGNLVITAKSPTHDVDAATTNVTHLVHHLSFGAPLRPSVRQRLPPSMLRHLAPMDDRWFVSSAAHQSHDHYAKVVSSHYQMGSSSLWGAGDVTGYQMTSASMRYGSAPKVPEVRMAYDMSPTAVLITHGGRRWYEFLTSVVAIVGAAAAATALKDASNVFSAVPKGATADGGSATVMVVSSPVLSVSTAGADVRGDADAVVMLVVQGKQRW</sequence>
<reference evidence="1" key="1">
    <citation type="submission" date="2019-11" db="EMBL/GenBank/DDBJ databases">
        <title>Nori genome reveals adaptations in red seaweeds to the harsh intertidal environment.</title>
        <authorList>
            <person name="Wang D."/>
            <person name="Mao Y."/>
        </authorList>
    </citation>
    <scope>NUCLEOTIDE SEQUENCE</scope>
    <source>
        <tissue evidence="1">Gametophyte</tissue>
    </source>
</reference>
<keyword evidence="2" id="KW-1185">Reference proteome</keyword>
<gene>
    <name evidence="1" type="ORF">I4F81_001055</name>
</gene>
<name>A0ACC3BKI6_PYRYE</name>
<organism evidence="1 2">
    <name type="scientific">Pyropia yezoensis</name>
    <name type="common">Susabi-nori</name>
    <name type="synonym">Porphyra yezoensis</name>
    <dbReference type="NCBI Taxonomy" id="2788"/>
    <lineage>
        <taxon>Eukaryota</taxon>
        <taxon>Rhodophyta</taxon>
        <taxon>Bangiophyceae</taxon>
        <taxon>Bangiales</taxon>
        <taxon>Bangiaceae</taxon>
        <taxon>Pyropia</taxon>
    </lineage>
</organism>
<comment type="caution">
    <text evidence="1">The sequence shown here is derived from an EMBL/GenBank/DDBJ whole genome shotgun (WGS) entry which is preliminary data.</text>
</comment>
<proteinExistence type="predicted"/>
<protein>
    <submittedName>
        <fullName evidence="1">Uncharacterized protein</fullName>
    </submittedName>
</protein>
<accession>A0ACC3BKI6</accession>
<dbReference type="Proteomes" id="UP000798662">
    <property type="component" value="Chromosome 1"/>
</dbReference>
<evidence type="ECO:0000313" key="2">
    <source>
        <dbReference type="Proteomes" id="UP000798662"/>
    </source>
</evidence>
<dbReference type="EMBL" id="CM020618">
    <property type="protein sequence ID" value="KAK1858450.1"/>
    <property type="molecule type" value="Genomic_DNA"/>
</dbReference>
<evidence type="ECO:0000313" key="1">
    <source>
        <dbReference type="EMBL" id="KAK1858450.1"/>
    </source>
</evidence>